<dbReference type="InterPro" id="IPR017946">
    <property type="entry name" value="PLC-like_Pdiesterase_TIM-brl"/>
</dbReference>
<comment type="caution">
    <text evidence="3">The sequence shown here is derived from an EMBL/GenBank/DDBJ whole genome shotgun (WGS) entry which is preliminary data.</text>
</comment>
<sequence>MRLARTVRTAALLMTAPAAAVAASVVPAEAPSQPRPGVAAPAAPADAGPDGVDVIAHRGSSGVAPENSAAAVTAAVRQRADFVEIDVQRTRDGRLVNFHDCTMERTTDVEERFPGRSSYRISEFTLAELRTLDSGSWFDERFAGEPIITVREVIRRLGRHTGLLAEISPCGHYQNTGLPTQLATELRSIPDYVDGALEREQLAVQSFAPGDAREFHDALPDVPVGVLDAERPTEAELTELSTWADQVNPQWTVTDTDLVERVHELGMEINVWTVDEPGRLRTVRDLGVDGIITDYPQSLTLR</sequence>
<feature type="signal peptide" evidence="1">
    <location>
        <begin position="1"/>
        <end position="22"/>
    </location>
</feature>
<feature type="chain" id="PRO_5015148588" evidence="1">
    <location>
        <begin position="23"/>
        <end position="302"/>
    </location>
</feature>
<proteinExistence type="predicted"/>
<dbReference type="Proteomes" id="UP000243528">
    <property type="component" value="Unassembled WGS sequence"/>
</dbReference>
<evidence type="ECO:0000256" key="1">
    <source>
        <dbReference type="SAM" id="SignalP"/>
    </source>
</evidence>
<evidence type="ECO:0000313" key="3">
    <source>
        <dbReference type="EMBL" id="PSL05863.1"/>
    </source>
</evidence>
<dbReference type="Gene3D" id="3.20.20.190">
    <property type="entry name" value="Phosphatidylinositol (PI) phosphodiesterase"/>
    <property type="match status" value="1"/>
</dbReference>
<dbReference type="GO" id="GO:0008081">
    <property type="term" value="F:phosphoric diester hydrolase activity"/>
    <property type="evidence" value="ECO:0007669"/>
    <property type="project" value="InterPro"/>
</dbReference>
<reference evidence="3 4" key="1">
    <citation type="submission" date="2018-03" db="EMBL/GenBank/DDBJ databases">
        <title>Genomic Encyclopedia of Archaeal and Bacterial Type Strains, Phase II (KMG-II): from individual species to whole genera.</title>
        <authorList>
            <person name="Goeker M."/>
        </authorList>
    </citation>
    <scope>NUCLEOTIDE SEQUENCE [LARGE SCALE GENOMIC DNA]</scope>
    <source>
        <strain evidence="3 4">DSM 45211</strain>
    </source>
</reference>
<evidence type="ECO:0000259" key="2">
    <source>
        <dbReference type="PROSITE" id="PS51704"/>
    </source>
</evidence>
<keyword evidence="4" id="KW-1185">Reference proteome</keyword>
<dbReference type="PANTHER" id="PTHR46211:SF1">
    <property type="entry name" value="GLYCEROPHOSPHODIESTER PHOSPHODIESTERASE, CYTOPLASMIC"/>
    <property type="match status" value="1"/>
</dbReference>
<organism evidence="3 4">
    <name type="scientific">Haloactinopolyspora alba</name>
    <dbReference type="NCBI Taxonomy" id="648780"/>
    <lineage>
        <taxon>Bacteria</taxon>
        <taxon>Bacillati</taxon>
        <taxon>Actinomycetota</taxon>
        <taxon>Actinomycetes</taxon>
        <taxon>Jiangellales</taxon>
        <taxon>Jiangellaceae</taxon>
        <taxon>Haloactinopolyspora</taxon>
    </lineage>
</organism>
<gene>
    <name evidence="3" type="ORF">CLV30_10314</name>
</gene>
<dbReference type="AlphaFoldDB" id="A0A2P8E8S5"/>
<evidence type="ECO:0000313" key="4">
    <source>
        <dbReference type="Proteomes" id="UP000243528"/>
    </source>
</evidence>
<name>A0A2P8E8S5_9ACTN</name>
<dbReference type="EMBL" id="PYGE01000003">
    <property type="protein sequence ID" value="PSL05863.1"/>
    <property type="molecule type" value="Genomic_DNA"/>
</dbReference>
<keyword evidence="1" id="KW-0732">Signal</keyword>
<dbReference type="PANTHER" id="PTHR46211">
    <property type="entry name" value="GLYCEROPHOSPHORYL DIESTER PHOSPHODIESTERASE"/>
    <property type="match status" value="1"/>
</dbReference>
<dbReference type="SUPFAM" id="SSF51695">
    <property type="entry name" value="PLC-like phosphodiesterases"/>
    <property type="match status" value="1"/>
</dbReference>
<dbReference type="RefSeq" id="WP_205740659.1">
    <property type="nucleotide sequence ID" value="NZ_ML142901.1"/>
</dbReference>
<feature type="domain" description="GP-PDE" evidence="2">
    <location>
        <begin position="52"/>
        <end position="302"/>
    </location>
</feature>
<accession>A0A2P8E8S5</accession>
<dbReference type="PROSITE" id="PS51704">
    <property type="entry name" value="GP_PDE"/>
    <property type="match status" value="1"/>
</dbReference>
<protein>
    <submittedName>
        <fullName evidence="3">Glycerophosphoryl diester phosphodiesterase</fullName>
    </submittedName>
</protein>
<dbReference type="InterPro" id="IPR030395">
    <property type="entry name" value="GP_PDE_dom"/>
</dbReference>
<dbReference type="Pfam" id="PF03009">
    <property type="entry name" value="GDPD"/>
    <property type="match status" value="1"/>
</dbReference>
<dbReference type="GO" id="GO:0006629">
    <property type="term" value="P:lipid metabolic process"/>
    <property type="evidence" value="ECO:0007669"/>
    <property type="project" value="InterPro"/>
</dbReference>